<comment type="caution">
    <text evidence="1">The sequence shown here is derived from an EMBL/GenBank/DDBJ whole genome shotgun (WGS) entry which is preliminary data.</text>
</comment>
<dbReference type="OrthoDB" id="3618129at2"/>
<dbReference type="EMBL" id="VDFW01000005">
    <property type="protein sequence ID" value="TNC27651.1"/>
    <property type="molecule type" value="Genomic_DNA"/>
</dbReference>
<dbReference type="RefSeq" id="WP_139095974.1">
    <property type="nucleotide sequence ID" value="NZ_VDFW01000005.1"/>
</dbReference>
<gene>
    <name evidence="1" type="ORF">FG385_07925</name>
</gene>
<dbReference type="InterPro" id="IPR049252">
    <property type="entry name" value="DUF6885"/>
</dbReference>
<organism evidence="1 2">
    <name type="scientific">Amycolatopsis alkalitolerans</name>
    <dbReference type="NCBI Taxonomy" id="2547244"/>
    <lineage>
        <taxon>Bacteria</taxon>
        <taxon>Bacillati</taxon>
        <taxon>Actinomycetota</taxon>
        <taxon>Actinomycetes</taxon>
        <taxon>Pseudonocardiales</taxon>
        <taxon>Pseudonocardiaceae</taxon>
        <taxon>Amycolatopsis</taxon>
    </lineage>
</organism>
<name>A0A5C4M8S6_9PSEU</name>
<accession>A0A5C4M8S6</accession>
<sequence length="257" mass="26789">MLDGIRWFPGAREITAQARAEMPQKNGLCGAFVAMVSLRAKGIPVRDQDEAAVAVGSLLSPGHEPTWPPGEKSREDYRLALPHASDPAASGSTPGGVAGAIETLSDGRLRVVPASGDWGSGSLAALLSGLSQLNWVAAVANVDTGEFGAHDTPDRALLDYLEGGLPPMWSSRWHVGHFLLLTGTRTGPGGTAVSIVDTYPSLGEHGVHVQVLDRLAAALRRDTMASPGGLLLAVEAGERQAAEELVTSAGLIPRLWA</sequence>
<reference evidence="1 2" key="1">
    <citation type="submission" date="2019-06" db="EMBL/GenBank/DDBJ databases">
        <title>Amycolatopsis alkalitolerans sp. nov., isolated from Gastrodia elata Blume.</title>
        <authorList>
            <person name="Narsing Rao M.P."/>
            <person name="Li W.J."/>
        </authorList>
    </citation>
    <scope>NUCLEOTIDE SEQUENCE [LARGE SCALE GENOMIC DNA]</scope>
    <source>
        <strain evidence="1 2">SYSUP0005</strain>
    </source>
</reference>
<keyword evidence="2" id="KW-1185">Reference proteome</keyword>
<proteinExistence type="predicted"/>
<evidence type="ECO:0000313" key="1">
    <source>
        <dbReference type="EMBL" id="TNC27651.1"/>
    </source>
</evidence>
<dbReference type="AlphaFoldDB" id="A0A5C4M8S6"/>
<dbReference type="Proteomes" id="UP000305546">
    <property type="component" value="Unassembled WGS sequence"/>
</dbReference>
<dbReference type="Pfam" id="PF21819">
    <property type="entry name" value="DUF6885"/>
    <property type="match status" value="1"/>
</dbReference>
<protein>
    <submittedName>
        <fullName evidence="1">Uncharacterized protein</fullName>
    </submittedName>
</protein>
<evidence type="ECO:0000313" key="2">
    <source>
        <dbReference type="Proteomes" id="UP000305546"/>
    </source>
</evidence>